<dbReference type="InterPro" id="IPR000835">
    <property type="entry name" value="HTH_MarR-typ"/>
</dbReference>
<dbReference type="PROSITE" id="PS50995">
    <property type="entry name" value="HTH_MARR_2"/>
    <property type="match status" value="1"/>
</dbReference>
<dbReference type="PROSITE" id="PS01117">
    <property type="entry name" value="HTH_MARR_1"/>
    <property type="match status" value="1"/>
</dbReference>
<evidence type="ECO:0000256" key="3">
    <source>
        <dbReference type="ARBA" id="ARBA00023163"/>
    </source>
</evidence>
<reference evidence="5 6" key="1">
    <citation type="submission" date="2023-07" db="EMBL/GenBank/DDBJ databases">
        <title>Genomic Encyclopedia of Type Strains, Phase IV (KMG-IV): sequencing the most valuable type-strain genomes for metagenomic binning, comparative biology and taxonomic classification.</title>
        <authorList>
            <person name="Goeker M."/>
        </authorList>
    </citation>
    <scope>NUCLEOTIDE SEQUENCE [LARGE SCALE GENOMIC DNA]</scope>
    <source>
        <strain evidence="5 6">DSM 11549</strain>
    </source>
</reference>
<dbReference type="InterPro" id="IPR039422">
    <property type="entry name" value="MarR/SlyA-like"/>
</dbReference>
<dbReference type="InterPro" id="IPR036390">
    <property type="entry name" value="WH_DNA-bd_sf"/>
</dbReference>
<dbReference type="PRINTS" id="PR00598">
    <property type="entry name" value="HTHMARR"/>
</dbReference>
<dbReference type="InterPro" id="IPR036388">
    <property type="entry name" value="WH-like_DNA-bd_sf"/>
</dbReference>
<sequence length="148" mass="16352">MPPSQNAPAHDAFIEAVTNVTRKLRTRFDAMAKSRGLTFSRARLFVLLARHEGASQAELAELLEVEQPSMVRLVDGLEKCGLIERQAAEEDRRSKHIYLTDAGREKAGEILPFARELKATVLEGIDAEELRQATLTLQKVAANIAAQS</sequence>
<keyword evidence="2" id="KW-0238">DNA-binding</keyword>
<dbReference type="Pfam" id="PF12802">
    <property type="entry name" value="MarR_2"/>
    <property type="match status" value="1"/>
</dbReference>
<dbReference type="Proteomes" id="UP001230253">
    <property type="component" value="Unassembled WGS sequence"/>
</dbReference>
<organism evidence="5 6">
    <name type="scientific">Rhodopseudomonas julia</name>
    <dbReference type="NCBI Taxonomy" id="200617"/>
    <lineage>
        <taxon>Bacteria</taxon>
        <taxon>Pseudomonadati</taxon>
        <taxon>Pseudomonadota</taxon>
        <taxon>Alphaproteobacteria</taxon>
        <taxon>Hyphomicrobiales</taxon>
        <taxon>Nitrobacteraceae</taxon>
        <taxon>Rhodopseudomonas</taxon>
    </lineage>
</organism>
<dbReference type="Gene3D" id="1.10.10.10">
    <property type="entry name" value="Winged helix-like DNA-binding domain superfamily/Winged helix DNA-binding domain"/>
    <property type="match status" value="1"/>
</dbReference>
<protein>
    <submittedName>
        <fullName evidence="5">MarR family transcriptional regulator for hemolysin</fullName>
    </submittedName>
</protein>
<proteinExistence type="predicted"/>
<accession>A0ABU0C7Q4</accession>
<dbReference type="SMART" id="SM00347">
    <property type="entry name" value="HTH_MARR"/>
    <property type="match status" value="1"/>
</dbReference>
<feature type="domain" description="HTH marR-type" evidence="4">
    <location>
        <begin position="10"/>
        <end position="142"/>
    </location>
</feature>
<evidence type="ECO:0000313" key="5">
    <source>
        <dbReference type="EMBL" id="MDQ0326547.1"/>
    </source>
</evidence>
<dbReference type="PANTHER" id="PTHR33164:SF64">
    <property type="entry name" value="TRANSCRIPTIONAL REGULATOR SLYA"/>
    <property type="match status" value="1"/>
</dbReference>
<keyword evidence="1" id="KW-0805">Transcription regulation</keyword>
<dbReference type="RefSeq" id="WP_307154714.1">
    <property type="nucleotide sequence ID" value="NZ_JAUSUK010000002.1"/>
</dbReference>
<comment type="caution">
    <text evidence="5">The sequence shown here is derived from an EMBL/GenBank/DDBJ whole genome shotgun (WGS) entry which is preliminary data.</text>
</comment>
<dbReference type="InterPro" id="IPR023187">
    <property type="entry name" value="Tscrpt_reg_MarR-type_CS"/>
</dbReference>
<evidence type="ECO:0000313" key="6">
    <source>
        <dbReference type="Proteomes" id="UP001230253"/>
    </source>
</evidence>
<dbReference type="EMBL" id="JAUSUK010000002">
    <property type="protein sequence ID" value="MDQ0326547.1"/>
    <property type="molecule type" value="Genomic_DNA"/>
</dbReference>
<gene>
    <name evidence="5" type="ORF">J2R99_002416</name>
</gene>
<dbReference type="PANTHER" id="PTHR33164">
    <property type="entry name" value="TRANSCRIPTIONAL REGULATOR, MARR FAMILY"/>
    <property type="match status" value="1"/>
</dbReference>
<evidence type="ECO:0000256" key="1">
    <source>
        <dbReference type="ARBA" id="ARBA00023015"/>
    </source>
</evidence>
<evidence type="ECO:0000256" key="2">
    <source>
        <dbReference type="ARBA" id="ARBA00023125"/>
    </source>
</evidence>
<keyword evidence="3" id="KW-0804">Transcription</keyword>
<evidence type="ECO:0000259" key="4">
    <source>
        <dbReference type="PROSITE" id="PS50995"/>
    </source>
</evidence>
<name>A0ABU0C7Q4_9BRAD</name>
<keyword evidence="6" id="KW-1185">Reference proteome</keyword>
<dbReference type="SUPFAM" id="SSF46785">
    <property type="entry name" value="Winged helix' DNA-binding domain"/>
    <property type="match status" value="1"/>
</dbReference>